<proteinExistence type="predicted"/>
<protein>
    <submittedName>
        <fullName evidence="2">Uncharacterized protein</fullName>
    </submittedName>
</protein>
<dbReference type="AlphaFoldDB" id="A0A915JXZ3"/>
<reference evidence="2" key="1">
    <citation type="submission" date="2022-11" db="UniProtKB">
        <authorList>
            <consortium name="WormBaseParasite"/>
        </authorList>
    </citation>
    <scope>IDENTIFICATION</scope>
</reference>
<organism evidence="1 2">
    <name type="scientific">Romanomermis culicivorax</name>
    <name type="common">Nematode worm</name>
    <dbReference type="NCBI Taxonomy" id="13658"/>
    <lineage>
        <taxon>Eukaryota</taxon>
        <taxon>Metazoa</taxon>
        <taxon>Ecdysozoa</taxon>
        <taxon>Nematoda</taxon>
        <taxon>Enoplea</taxon>
        <taxon>Dorylaimia</taxon>
        <taxon>Mermithida</taxon>
        <taxon>Mermithoidea</taxon>
        <taxon>Mermithidae</taxon>
        <taxon>Romanomermis</taxon>
    </lineage>
</organism>
<dbReference type="WBParaSite" id="nRc.2.0.1.t31212-RA">
    <property type="protein sequence ID" value="nRc.2.0.1.t31212-RA"/>
    <property type="gene ID" value="nRc.2.0.1.g31212"/>
</dbReference>
<name>A0A915JXZ3_ROMCU</name>
<evidence type="ECO:0000313" key="2">
    <source>
        <dbReference type="WBParaSite" id="nRc.2.0.1.t31212-RA"/>
    </source>
</evidence>
<keyword evidence="1" id="KW-1185">Reference proteome</keyword>
<accession>A0A915JXZ3</accession>
<dbReference type="Proteomes" id="UP000887565">
    <property type="component" value="Unplaced"/>
</dbReference>
<sequence>MYPFTKKDFNEIYRLIPNFCVLGGINPCSPWKNPGQVKHISVRGQNQNPMTIYG</sequence>
<evidence type="ECO:0000313" key="1">
    <source>
        <dbReference type="Proteomes" id="UP000887565"/>
    </source>
</evidence>